<reference evidence="8" key="2">
    <citation type="submission" date="2020-09" db="EMBL/GenBank/DDBJ databases">
        <authorList>
            <person name="Sun Q."/>
            <person name="Kim S."/>
        </authorList>
    </citation>
    <scope>NUCLEOTIDE SEQUENCE</scope>
    <source>
        <strain evidence="8">KCTC 12870</strain>
    </source>
</reference>
<evidence type="ECO:0000259" key="7">
    <source>
        <dbReference type="PROSITE" id="PS50045"/>
    </source>
</evidence>
<evidence type="ECO:0000313" key="8">
    <source>
        <dbReference type="EMBL" id="GHB96337.1"/>
    </source>
</evidence>
<dbReference type="InterPro" id="IPR027417">
    <property type="entry name" value="P-loop_NTPase"/>
</dbReference>
<dbReference type="EMBL" id="BMXG01000005">
    <property type="protein sequence ID" value="GHB96337.1"/>
    <property type="molecule type" value="Genomic_DNA"/>
</dbReference>
<comment type="caution">
    <text evidence="8">The sequence shown here is derived from an EMBL/GenBank/DDBJ whole genome shotgun (WGS) entry which is preliminary data.</text>
</comment>
<dbReference type="NCBIfam" id="TIGR02974">
    <property type="entry name" value="phageshock_pspF"/>
    <property type="match status" value="1"/>
</dbReference>
<sequence>MIEPEEPLGESDVFLEFQSRLSRAAPIDRPILLVGERGTGKELAARRLHFLSSRWDGPLAALNCAALSPGVLESELFGHEQGAFTGAARRREGRFEAADGGTFFLDELGQAPLEVQRKILRVVEYGVFERVGGSEPVNVDVRLVAATNADLPALARVGKFLPDLLDRLTFEVLVLPPLRVRRGDVRLLADHFAARMANELDRSVPEFSVVARRALESHDWPGNIRELKNVVERAVYRLEAEESVVENVDFDPFDTPWTSRLAAPAPEMRLPDSSTKSSPESAAADVDFDRSLTEALEQVEVRHVAEALRRTQGHQGRASELLGIGYHQLRRLLKKHAGRL</sequence>
<accession>A0A8J3GDG1</accession>
<dbReference type="InterPro" id="IPR058031">
    <property type="entry name" value="AAA_lid_NorR"/>
</dbReference>
<dbReference type="SUPFAM" id="SSF46689">
    <property type="entry name" value="Homeodomain-like"/>
    <property type="match status" value="1"/>
</dbReference>
<keyword evidence="1" id="KW-0547">Nucleotide-binding</keyword>
<dbReference type="Pfam" id="PF02954">
    <property type="entry name" value="HTH_8"/>
    <property type="match status" value="1"/>
</dbReference>
<dbReference type="AlphaFoldDB" id="A0A8J3GDG1"/>
<dbReference type="RefSeq" id="WP_189512544.1">
    <property type="nucleotide sequence ID" value="NZ_BMXG01000005.1"/>
</dbReference>
<protein>
    <submittedName>
        <fullName evidence="8">Phage shock protein operon transcriptional activator</fullName>
    </submittedName>
</protein>
<dbReference type="PROSITE" id="PS00688">
    <property type="entry name" value="SIGMA54_INTERACT_3"/>
    <property type="match status" value="1"/>
</dbReference>
<dbReference type="Gene3D" id="1.10.10.60">
    <property type="entry name" value="Homeodomain-like"/>
    <property type="match status" value="1"/>
</dbReference>
<evidence type="ECO:0000256" key="2">
    <source>
        <dbReference type="ARBA" id="ARBA00022840"/>
    </source>
</evidence>
<evidence type="ECO:0000313" key="9">
    <source>
        <dbReference type="Proteomes" id="UP000642829"/>
    </source>
</evidence>
<dbReference type="GO" id="GO:0043565">
    <property type="term" value="F:sequence-specific DNA binding"/>
    <property type="evidence" value="ECO:0007669"/>
    <property type="project" value="InterPro"/>
</dbReference>
<dbReference type="InterPro" id="IPR009057">
    <property type="entry name" value="Homeodomain-like_sf"/>
</dbReference>
<feature type="region of interest" description="Disordered" evidence="6">
    <location>
        <begin position="262"/>
        <end position="286"/>
    </location>
</feature>
<dbReference type="GO" id="GO:0005524">
    <property type="term" value="F:ATP binding"/>
    <property type="evidence" value="ECO:0007669"/>
    <property type="project" value="UniProtKB-KW"/>
</dbReference>
<dbReference type="InterPro" id="IPR003593">
    <property type="entry name" value="AAA+_ATPase"/>
</dbReference>
<dbReference type="CDD" id="cd00009">
    <property type="entry name" value="AAA"/>
    <property type="match status" value="1"/>
</dbReference>
<dbReference type="Proteomes" id="UP000642829">
    <property type="component" value="Unassembled WGS sequence"/>
</dbReference>
<keyword evidence="5" id="KW-0804">Transcription</keyword>
<evidence type="ECO:0000256" key="5">
    <source>
        <dbReference type="ARBA" id="ARBA00023163"/>
    </source>
</evidence>
<dbReference type="PROSITE" id="PS50045">
    <property type="entry name" value="SIGMA54_INTERACT_4"/>
    <property type="match status" value="1"/>
</dbReference>
<evidence type="ECO:0000256" key="4">
    <source>
        <dbReference type="ARBA" id="ARBA00023125"/>
    </source>
</evidence>
<dbReference type="InterPro" id="IPR025944">
    <property type="entry name" value="Sigma_54_int_dom_CS"/>
</dbReference>
<dbReference type="GO" id="GO:0006355">
    <property type="term" value="P:regulation of DNA-templated transcription"/>
    <property type="evidence" value="ECO:0007669"/>
    <property type="project" value="InterPro"/>
</dbReference>
<dbReference type="PROSITE" id="PS00676">
    <property type="entry name" value="SIGMA54_INTERACT_2"/>
    <property type="match status" value="1"/>
</dbReference>
<dbReference type="InterPro" id="IPR002197">
    <property type="entry name" value="HTH_Fis"/>
</dbReference>
<dbReference type="InterPro" id="IPR002078">
    <property type="entry name" value="Sigma_54_int"/>
</dbReference>
<dbReference type="SMART" id="SM00382">
    <property type="entry name" value="AAA"/>
    <property type="match status" value="1"/>
</dbReference>
<proteinExistence type="predicted"/>
<evidence type="ECO:0000256" key="1">
    <source>
        <dbReference type="ARBA" id="ARBA00022741"/>
    </source>
</evidence>
<keyword evidence="9" id="KW-1185">Reference proteome</keyword>
<dbReference type="SUPFAM" id="SSF52540">
    <property type="entry name" value="P-loop containing nucleoside triphosphate hydrolases"/>
    <property type="match status" value="1"/>
</dbReference>
<dbReference type="Gene3D" id="1.10.8.60">
    <property type="match status" value="1"/>
</dbReference>
<keyword evidence="3" id="KW-0805">Transcription regulation</keyword>
<evidence type="ECO:0000256" key="6">
    <source>
        <dbReference type="SAM" id="MobiDB-lite"/>
    </source>
</evidence>
<dbReference type="Gene3D" id="3.40.50.300">
    <property type="entry name" value="P-loop containing nucleotide triphosphate hydrolases"/>
    <property type="match status" value="1"/>
</dbReference>
<dbReference type="PANTHER" id="PTHR32071:SF38">
    <property type="entry name" value="PSP OPERON TRANSCRIPTIONAL ACTIVATOR"/>
    <property type="match status" value="1"/>
</dbReference>
<name>A0A8J3GDG1_9BACT</name>
<dbReference type="InterPro" id="IPR014317">
    <property type="entry name" value="Transcription_activator_PspF"/>
</dbReference>
<gene>
    <name evidence="8" type="ORF">GCM10007047_10180</name>
</gene>
<feature type="domain" description="Sigma-54 factor interaction" evidence="7">
    <location>
        <begin position="7"/>
        <end position="236"/>
    </location>
</feature>
<dbReference type="Pfam" id="PF25601">
    <property type="entry name" value="AAA_lid_14"/>
    <property type="match status" value="1"/>
</dbReference>
<dbReference type="PANTHER" id="PTHR32071">
    <property type="entry name" value="TRANSCRIPTIONAL REGULATORY PROTEIN"/>
    <property type="match status" value="1"/>
</dbReference>
<keyword evidence="2" id="KW-0067">ATP-binding</keyword>
<organism evidence="8 9">
    <name type="scientific">Cerasicoccus arenae</name>
    <dbReference type="NCBI Taxonomy" id="424488"/>
    <lineage>
        <taxon>Bacteria</taxon>
        <taxon>Pseudomonadati</taxon>
        <taxon>Verrucomicrobiota</taxon>
        <taxon>Opitutia</taxon>
        <taxon>Puniceicoccales</taxon>
        <taxon>Cerasicoccaceae</taxon>
        <taxon>Cerasicoccus</taxon>
    </lineage>
</organism>
<evidence type="ECO:0000256" key="3">
    <source>
        <dbReference type="ARBA" id="ARBA00023015"/>
    </source>
</evidence>
<dbReference type="Pfam" id="PF00158">
    <property type="entry name" value="Sigma54_activat"/>
    <property type="match status" value="1"/>
</dbReference>
<reference evidence="8" key="1">
    <citation type="journal article" date="2014" name="Int. J. Syst. Evol. Microbiol.">
        <title>Complete genome sequence of Corynebacterium casei LMG S-19264T (=DSM 44701T), isolated from a smear-ripened cheese.</title>
        <authorList>
            <consortium name="US DOE Joint Genome Institute (JGI-PGF)"/>
            <person name="Walter F."/>
            <person name="Albersmeier A."/>
            <person name="Kalinowski J."/>
            <person name="Ruckert C."/>
        </authorList>
    </citation>
    <scope>NUCLEOTIDE SEQUENCE</scope>
    <source>
        <strain evidence="8">KCTC 12870</strain>
    </source>
</reference>
<keyword evidence="4" id="KW-0238">DNA-binding</keyword>
<dbReference type="InterPro" id="IPR025943">
    <property type="entry name" value="Sigma_54_int_dom_ATP-bd_2"/>
</dbReference>
<dbReference type="FunFam" id="3.40.50.300:FF:000006">
    <property type="entry name" value="DNA-binding transcriptional regulator NtrC"/>
    <property type="match status" value="1"/>
</dbReference>